<evidence type="ECO:0000256" key="11">
    <source>
        <dbReference type="ARBA" id="ARBA00023136"/>
    </source>
</evidence>
<keyword evidence="10 13" id="KW-1133">Transmembrane helix</keyword>
<feature type="non-terminal residue" evidence="15">
    <location>
        <position position="396"/>
    </location>
</feature>
<protein>
    <recommendedName>
        <fullName evidence="6">oxaloacetate decarboxylase (Na(+) extruding)</fullName>
        <ecNumber evidence="6">7.2.4.2</ecNumber>
    </recommendedName>
</protein>
<dbReference type="STRING" id="83765.SAMN05660284_02846"/>
<dbReference type="GO" id="GO:0006814">
    <property type="term" value="P:sodium ion transport"/>
    <property type="evidence" value="ECO:0007669"/>
    <property type="project" value="InterPro"/>
</dbReference>
<evidence type="ECO:0000256" key="13">
    <source>
        <dbReference type="SAM" id="Phobius"/>
    </source>
</evidence>
<feature type="transmembrane region" description="Helical" evidence="13">
    <location>
        <begin position="152"/>
        <end position="171"/>
    </location>
</feature>
<keyword evidence="11 13" id="KW-0472">Membrane</keyword>
<keyword evidence="14" id="KW-0732">Signal</keyword>
<evidence type="ECO:0000256" key="6">
    <source>
        <dbReference type="ARBA" id="ARBA00011957"/>
    </source>
</evidence>
<dbReference type="OrthoDB" id="9783838at2"/>
<feature type="signal peptide" evidence="14">
    <location>
        <begin position="1"/>
        <end position="31"/>
    </location>
</feature>
<feature type="transmembrane region" description="Helical" evidence="13">
    <location>
        <begin position="239"/>
        <end position="262"/>
    </location>
</feature>
<evidence type="ECO:0000313" key="16">
    <source>
        <dbReference type="Proteomes" id="UP000242869"/>
    </source>
</evidence>
<comment type="catalytic activity">
    <reaction evidence="12">
        <text>oxaloacetate + 2 Na(+)(in) + H(+) = pyruvate + 2 Na(+)(out) + CO2</text>
        <dbReference type="Rhea" id="RHEA:57724"/>
        <dbReference type="ChEBI" id="CHEBI:15361"/>
        <dbReference type="ChEBI" id="CHEBI:15378"/>
        <dbReference type="ChEBI" id="CHEBI:16452"/>
        <dbReference type="ChEBI" id="CHEBI:16526"/>
        <dbReference type="ChEBI" id="CHEBI:29101"/>
        <dbReference type="EC" id="7.2.4.2"/>
    </reaction>
</comment>
<dbReference type="PANTHER" id="PTHR35806:SF1">
    <property type="entry name" value="OXALOACETATE DECARBOXYLASE BETA CHAIN 2"/>
    <property type="match status" value="1"/>
</dbReference>
<evidence type="ECO:0000256" key="10">
    <source>
        <dbReference type="ARBA" id="ARBA00022989"/>
    </source>
</evidence>
<dbReference type="EC" id="7.2.4.2" evidence="6"/>
<feature type="transmembrane region" description="Helical" evidence="13">
    <location>
        <begin position="283"/>
        <end position="310"/>
    </location>
</feature>
<evidence type="ECO:0000256" key="3">
    <source>
        <dbReference type="ARBA" id="ARBA00004651"/>
    </source>
</evidence>
<sequence length="396" mass="41772">MQKTFKKLLASLACGLALFGGLGLASATAQASTPVVQQIAAADTHAPAANASGAVVAKKAEVRDISIVKGITSIAERTGVAGFMAKNGWKAFIMLVVGCVLLYLGVAKDFEPMLLVPIGFGTILVNVPFAGMGEAPHGLLYMIFEYGLKTELLPLLIFIGIGSLSDFGPLLANPRMAILGAAAQFGVFGTLMGVMVLNLIPGFNYSLLEACSIAIIGGADGPTSIYVSSLFAPHLMGSIAVAAYSYMALVPLIQPPIMRLLTNETERKIRMHQVRPVHKMEKVLFPLFVTGLVVFILPSALPLMGCFAFGNFVKESGCLERLTKTMQNELMNLATIFLGLGVGMQMMGDKFLNLETLGILLLGALAFALGTAGGVIFAKVMNIFSPKNLINPLIGS</sequence>
<evidence type="ECO:0000256" key="5">
    <source>
        <dbReference type="ARBA" id="ARBA00011869"/>
    </source>
</evidence>
<name>A0A1I5E6C5_9NEIS</name>
<feature type="transmembrane region" description="Helical" evidence="13">
    <location>
        <begin position="88"/>
        <end position="106"/>
    </location>
</feature>
<feature type="transmembrane region" description="Helical" evidence="13">
    <location>
        <begin position="359"/>
        <end position="378"/>
    </location>
</feature>
<comment type="function">
    <text evidence="2">Catalyzes the decarboxylation of oxaloacetate coupled to Na(+) translocation.</text>
</comment>
<dbReference type="GO" id="GO:0016829">
    <property type="term" value="F:lyase activity"/>
    <property type="evidence" value="ECO:0007669"/>
    <property type="project" value="InterPro"/>
</dbReference>
<dbReference type="PANTHER" id="PTHR35806">
    <property type="entry name" value="OXALOACETATE DECARBOXYLASE BETA CHAIN 2"/>
    <property type="match status" value="1"/>
</dbReference>
<dbReference type="NCBIfam" id="TIGR01109">
    <property type="entry name" value="Na_pump_decarbB"/>
    <property type="match status" value="1"/>
</dbReference>
<comment type="cofactor">
    <cofactor evidence="1">
        <name>Na(+)</name>
        <dbReference type="ChEBI" id="CHEBI:29101"/>
    </cofactor>
</comment>
<comment type="subunit">
    <text evidence="5">Heterotrimer of an alpha, a beta and a gamma subunit.</text>
</comment>
<evidence type="ECO:0000256" key="12">
    <source>
        <dbReference type="ARBA" id="ARBA00048176"/>
    </source>
</evidence>
<evidence type="ECO:0000256" key="1">
    <source>
        <dbReference type="ARBA" id="ARBA00001959"/>
    </source>
</evidence>
<feature type="transmembrane region" description="Helical" evidence="13">
    <location>
        <begin position="178"/>
        <end position="200"/>
    </location>
</feature>
<feature type="transmembrane region" description="Helical" evidence="13">
    <location>
        <begin position="113"/>
        <end position="132"/>
    </location>
</feature>
<comment type="similarity">
    <text evidence="4">Belongs to the GcdB/MmdB/OadB family.</text>
</comment>
<dbReference type="InterPro" id="IPR005661">
    <property type="entry name" value="OadB_MmdB"/>
</dbReference>
<keyword evidence="16" id="KW-1185">Reference proteome</keyword>
<evidence type="ECO:0000256" key="8">
    <source>
        <dbReference type="ARBA" id="ARBA00022692"/>
    </source>
</evidence>
<evidence type="ECO:0000256" key="9">
    <source>
        <dbReference type="ARBA" id="ARBA00022967"/>
    </source>
</evidence>
<evidence type="ECO:0000313" key="15">
    <source>
        <dbReference type="EMBL" id="SFO06997.1"/>
    </source>
</evidence>
<evidence type="ECO:0000256" key="4">
    <source>
        <dbReference type="ARBA" id="ARBA00010924"/>
    </source>
</evidence>
<evidence type="ECO:0000256" key="7">
    <source>
        <dbReference type="ARBA" id="ARBA00022475"/>
    </source>
</evidence>
<keyword evidence="8 13" id="KW-0812">Transmembrane</keyword>
<reference evidence="16" key="1">
    <citation type="submission" date="2016-10" db="EMBL/GenBank/DDBJ databases">
        <authorList>
            <person name="Varghese N."/>
            <person name="Submissions S."/>
        </authorList>
    </citation>
    <scope>NUCLEOTIDE SEQUENCE [LARGE SCALE GENOMIC DNA]</scope>
    <source>
        <strain evidence="16">DSM 6150</strain>
    </source>
</reference>
<dbReference type="GO" id="GO:0005886">
    <property type="term" value="C:plasma membrane"/>
    <property type="evidence" value="ECO:0007669"/>
    <property type="project" value="UniProtKB-SubCell"/>
</dbReference>
<dbReference type="AlphaFoldDB" id="A0A1I5E6C5"/>
<proteinExistence type="inferred from homology"/>
<dbReference type="Pfam" id="PF03977">
    <property type="entry name" value="OAD_beta"/>
    <property type="match status" value="1"/>
</dbReference>
<keyword evidence="7" id="KW-1003">Cell membrane</keyword>
<dbReference type="EMBL" id="FOVE01000041">
    <property type="protein sequence ID" value="SFO06997.1"/>
    <property type="molecule type" value="Genomic_DNA"/>
</dbReference>
<evidence type="ECO:0000256" key="14">
    <source>
        <dbReference type="SAM" id="SignalP"/>
    </source>
</evidence>
<evidence type="ECO:0000256" key="2">
    <source>
        <dbReference type="ARBA" id="ARBA00003002"/>
    </source>
</evidence>
<gene>
    <name evidence="15" type="ORF">SAMN05660284_02846</name>
</gene>
<dbReference type="RefSeq" id="WP_091198406.1">
    <property type="nucleotide sequence ID" value="NZ_FOVE01000041.1"/>
</dbReference>
<accession>A0A1I5E6C5</accession>
<comment type="subcellular location">
    <subcellularLocation>
        <location evidence="3">Cell membrane</location>
        <topology evidence="3">Multi-pass membrane protein</topology>
    </subcellularLocation>
</comment>
<organism evidence="15 16">
    <name type="scientific">Formivibrio citricus</name>
    <dbReference type="NCBI Taxonomy" id="83765"/>
    <lineage>
        <taxon>Bacteria</taxon>
        <taxon>Pseudomonadati</taxon>
        <taxon>Pseudomonadota</taxon>
        <taxon>Betaproteobacteria</taxon>
        <taxon>Neisseriales</taxon>
        <taxon>Chitinibacteraceae</taxon>
        <taxon>Formivibrio</taxon>
    </lineage>
</organism>
<dbReference type="Proteomes" id="UP000242869">
    <property type="component" value="Unassembled WGS sequence"/>
</dbReference>
<keyword evidence="9" id="KW-1278">Translocase</keyword>
<dbReference type="PIRSF" id="PIRSF015658">
    <property type="entry name" value="MmdB_OadB"/>
    <property type="match status" value="1"/>
</dbReference>
<dbReference type="GO" id="GO:0015451">
    <property type="term" value="F:decarboxylation-driven active transmembrane transporter activity"/>
    <property type="evidence" value="ECO:0007669"/>
    <property type="project" value="UniProtKB-EC"/>
</dbReference>
<feature type="chain" id="PRO_5017249070" description="oxaloacetate decarboxylase (Na(+) extruding)" evidence="14">
    <location>
        <begin position="32"/>
        <end position="396"/>
    </location>
</feature>